<name>A0A364K5X7_9BACL</name>
<keyword evidence="3" id="KW-1185">Reference proteome</keyword>
<protein>
    <submittedName>
        <fullName evidence="2">Uncharacterized protein</fullName>
    </submittedName>
</protein>
<dbReference type="AlphaFoldDB" id="A0A364K5X7"/>
<dbReference type="RefSeq" id="WP_113658318.1">
    <property type="nucleotide sequence ID" value="NZ_KZ845665.1"/>
</dbReference>
<dbReference type="Proteomes" id="UP000251213">
    <property type="component" value="Unassembled WGS sequence"/>
</dbReference>
<accession>A0A364K5X7</accession>
<evidence type="ECO:0000256" key="1">
    <source>
        <dbReference type="SAM" id="MobiDB-lite"/>
    </source>
</evidence>
<feature type="compositionally biased region" description="Basic and acidic residues" evidence="1">
    <location>
        <begin position="19"/>
        <end position="28"/>
    </location>
</feature>
<reference evidence="2 3" key="1">
    <citation type="submission" date="2018-06" db="EMBL/GenBank/DDBJ databases">
        <title>Thermoflavimicrobium daqus sp. nov., a thermophilic microbe isolated from Moutai-flavour Daqu.</title>
        <authorList>
            <person name="Wang X."/>
            <person name="Zhou H."/>
        </authorList>
    </citation>
    <scope>NUCLEOTIDE SEQUENCE [LARGE SCALE GENOMIC DNA]</scope>
    <source>
        <strain evidence="2 3">FBKL4.011</strain>
    </source>
</reference>
<evidence type="ECO:0000313" key="2">
    <source>
        <dbReference type="EMBL" id="RAL25704.1"/>
    </source>
</evidence>
<sequence>MFKNEFDQVHLSGLSMMGGKKDDDKGDRPGSGGWGSDGEKRDADDWGSFSPKYRKPDECPSCGRRYFFWNGRAWQCEHPDCEYEV</sequence>
<feature type="region of interest" description="Disordered" evidence="1">
    <location>
        <begin position="13"/>
        <end position="61"/>
    </location>
</feature>
<dbReference type="EMBL" id="QJKK01000003">
    <property type="protein sequence ID" value="RAL25704.1"/>
    <property type="molecule type" value="Genomic_DNA"/>
</dbReference>
<reference evidence="2 3" key="2">
    <citation type="submission" date="2018-06" db="EMBL/GenBank/DDBJ databases">
        <authorList>
            <person name="Zhirakovskaya E."/>
        </authorList>
    </citation>
    <scope>NUCLEOTIDE SEQUENCE [LARGE SCALE GENOMIC DNA]</scope>
    <source>
        <strain evidence="2 3">FBKL4.011</strain>
    </source>
</reference>
<proteinExistence type="predicted"/>
<gene>
    <name evidence="2" type="ORF">DL897_06410</name>
</gene>
<comment type="caution">
    <text evidence="2">The sequence shown here is derived from an EMBL/GenBank/DDBJ whole genome shotgun (WGS) entry which is preliminary data.</text>
</comment>
<evidence type="ECO:0000313" key="3">
    <source>
        <dbReference type="Proteomes" id="UP000251213"/>
    </source>
</evidence>
<dbReference type="OrthoDB" id="2241234at2"/>
<organism evidence="2 3">
    <name type="scientific">Thermoflavimicrobium daqui</name>
    <dbReference type="NCBI Taxonomy" id="2137476"/>
    <lineage>
        <taxon>Bacteria</taxon>
        <taxon>Bacillati</taxon>
        <taxon>Bacillota</taxon>
        <taxon>Bacilli</taxon>
        <taxon>Bacillales</taxon>
        <taxon>Thermoactinomycetaceae</taxon>
        <taxon>Thermoflavimicrobium</taxon>
    </lineage>
</organism>